<evidence type="ECO:0000313" key="1">
    <source>
        <dbReference type="EMBL" id="KAJ8787736.1"/>
    </source>
</evidence>
<protein>
    <submittedName>
        <fullName evidence="1">Uncharacterized protein</fullName>
    </submittedName>
</protein>
<reference evidence="1 2" key="1">
    <citation type="submission" date="2022-11" db="EMBL/GenBank/DDBJ databases">
        <title>Whole genome sequence of Eschrichtius robustus ER-17-0199.</title>
        <authorList>
            <person name="Bruniche-Olsen A."/>
            <person name="Black A.N."/>
            <person name="Fields C.J."/>
            <person name="Walden K."/>
            <person name="Dewoody J.A."/>
        </authorList>
    </citation>
    <scope>NUCLEOTIDE SEQUENCE [LARGE SCALE GENOMIC DNA]</scope>
    <source>
        <strain evidence="1">ER-17-0199</strain>
        <tissue evidence="1">Blubber</tissue>
    </source>
</reference>
<accession>A0AB34H4L7</accession>
<dbReference type="Proteomes" id="UP001159641">
    <property type="component" value="Unassembled WGS sequence"/>
</dbReference>
<sequence length="219" mass="23477">MPRSNWAREPQLLSLRVWSLCSAAGEAAIVRGLRTVMGGGPRLPQLEEALAQRRGPNAAKGKKPAPTFHYSSMAFALESKRTDSESQLHHLLAVNLGLFSATSARTEHLLFVLQTHSQLFAIVISSQEMELTDCINEALLHTLWLLVGSTGSRCVGFNSCGLWALELRLSSCGSRTELLCGMWDLPGPGLIPLSPALAGGFLTTAPPGKPGSIGFEMIA</sequence>
<dbReference type="EMBL" id="JAIQCJ010001745">
    <property type="protein sequence ID" value="KAJ8787736.1"/>
    <property type="molecule type" value="Genomic_DNA"/>
</dbReference>
<organism evidence="1 2">
    <name type="scientific">Eschrichtius robustus</name>
    <name type="common">California gray whale</name>
    <name type="synonym">Eschrichtius gibbosus</name>
    <dbReference type="NCBI Taxonomy" id="9764"/>
    <lineage>
        <taxon>Eukaryota</taxon>
        <taxon>Metazoa</taxon>
        <taxon>Chordata</taxon>
        <taxon>Craniata</taxon>
        <taxon>Vertebrata</taxon>
        <taxon>Euteleostomi</taxon>
        <taxon>Mammalia</taxon>
        <taxon>Eutheria</taxon>
        <taxon>Laurasiatheria</taxon>
        <taxon>Artiodactyla</taxon>
        <taxon>Whippomorpha</taxon>
        <taxon>Cetacea</taxon>
        <taxon>Mysticeti</taxon>
        <taxon>Eschrichtiidae</taxon>
        <taxon>Eschrichtius</taxon>
    </lineage>
</organism>
<gene>
    <name evidence="1" type="ORF">J1605_022767</name>
</gene>
<keyword evidence="2" id="KW-1185">Reference proteome</keyword>
<name>A0AB34H4L7_ESCRO</name>
<proteinExistence type="predicted"/>
<dbReference type="AlphaFoldDB" id="A0AB34H4L7"/>
<evidence type="ECO:0000313" key="2">
    <source>
        <dbReference type="Proteomes" id="UP001159641"/>
    </source>
</evidence>
<comment type="caution">
    <text evidence="1">The sequence shown here is derived from an EMBL/GenBank/DDBJ whole genome shotgun (WGS) entry which is preliminary data.</text>
</comment>